<dbReference type="Proteomes" id="UP001595818">
    <property type="component" value="Unassembled WGS sequence"/>
</dbReference>
<gene>
    <name evidence="1" type="ORF">ACFPFU_19885</name>
</gene>
<evidence type="ECO:0000313" key="2">
    <source>
        <dbReference type="Proteomes" id="UP001595818"/>
    </source>
</evidence>
<comment type="caution">
    <text evidence="1">The sequence shown here is derived from an EMBL/GenBank/DDBJ whole genome shotgun (WGS) entry which is preliminary data.</text>
</comment>
<name>A0ABV9T5D1_9BACT</name>
<accession>A0ABV9T5D1</accession>
<dbReference type="EMBL" id="JBHSJJ010000014">
    <property type="protein sequence ID" value="MFC4873976.1"/>
    <property type="molecule type" value="Genomic_DNA"/>
</dbReference>
<proteinExistence type="predicted"/>
<keyword evidence="2" id="KW-1185">Reference proteome</keyword>
<organism evidence="1 2">
    <name type="scientific">Negadavirga shengliensis</name>
    <dbReference type="NCBI Taxonomy" id="1389218"/>
    <lineage>
        <taxon>Bacteria</taxon>
        <taxon>Pseudomonadati</taxon>
        <taxon>Bacteroidota</taxon>
        <taxon>Cytophagia</taxon>
        <taxon>Cytophagales</taxon>
        <taxon>Cyclobacteriaceae</taxon>
        <taxon>Negadavirga</taxon>
    </lineage>
</organism>
<protein>
    <submittedName>
        <fullName evidence="1">Uncharacterized protein</fullName>
    </submittedName>
</protein>
<evidence type="ECO:0000313" key="1">
    <source>
        <dbReference type="EMBL" id="MFC4873976.1"/>
    </source>
</evidence>
<reference evidence="2" key="1">
    <citation type="journal article" date="2019" name="Int. J. Syst. Evol. Microbiol.">
        <title>The Global Catalogue of Microorganisms (GCM) 10K type strain sequencing project: providing services to taxonomists for standard genome sequencing and annotation.</title>
        <authorList>
            <consortium name="The Broad Institute Genomics Platform"/>
            <consortium name="The Broad Institute Genome Sequencing Center for Infectious Disease"/>
            <person name="Wu L."/>
            <person name="Ma J."/>
        </authorList>
    </citation>
    <scope>NUCLEOTIDE SEQUENCE [LARGE SCALE GENOMIC DNA]</scope>
    <source>
        <strain evidence="2">CGMCC 4.7466</strain>
    </source>
</reference>
<sequence>MKTSVLEKTVESTIEKLNKLKLDDTLTAELQWCLGSYRHDKNPEGLLEKSLIALTLLKEKREENSKAVSKKLIADLEKLVVD</sequence>
<dbReference type="RefSeq" id="WP_377067374.1">
    <property type="nucleotide sequence ID" value="NZ_JBHSJJ010000014.1"/>
</dbReference>